<name>K1T953_9ZZZZ</name>
<comment type="caution">
    <text evidence="1">The sequence shown here is derived from an EMBL/GenBank/DDBJ whole genome shotgun (WGS) entry which is preliminary data.</text>
</comment>
<protein>
    <submittedName>
        <fullName evidence="1">Uncharacterized protein</fullName>
    </submittedName>
</protein>
<dbReference type="AlphaFoldDB" id="K1T953"/>
<accession>K1T953</accession>
<gene>
    <name evidence="1" type="ORF">LEA_08149</name>
</gene>
<reference evidence="1" key="1">
    <citation type="journal article" date="2013" name="Environ. Microbiol.">
        <title>Microbiota from the distal guts of lean and obese adolescents exhibit partial functional redundancy besides clear differences in community structure.</title>
        <authorList>
            <person name="Ferrer M."/>
            <person name="Ruiz A."/>
            <person name="Lanza F."/>
            <person name="Haange S.B."/>
            <person name="Oberbach A."/>
            <person name="Till H."/>
            <person name="Bargiela R."/>
            <person name="Campoy C."/>
            <person name="Segura M.T."/>
            <person name="Richter M."/>
            <person name="von Bergen M."/>
            <person name="Seifert J."/>
            <person name="Suarez A."/>
        </authorList>
    </citation>
    <scope>NUCLEOTIDE SEQUENCE</scope>
</reference>
<feature type="non-terminal residue" evidence="1">
    <location>
        <position position="1"/>
    </location>
</feature>
<proteinExistence type="predicted"/>
<organism evidence="1">
    <name type="scientific">human gut metagenome</name>
    <dbReference type="NCBI Taxonomy" id="408170"/>
    <lineage>
        <taxon>unclassified sequences</taxon>
        <taxon>metagenomes</taxon>
        <taxon>organismal metagenomes</taxon>
    </lineage>
</organism>
<sequence>EWENKVNEASHNAKALIDDYFKNSNYDGVIVNNDVGSFGRSTKTFIAFENTQVKSATDNIGTFDGNNPDIRYSLDEDYDFTDEKAGAIHDTLNFSIDDEYDDWLVNDDGKSVFDAVKDEKNPDRRISILYHYAGKTAEHGMRVGKDIRIGQSGMHRLVCNVLQEYGVNLNGKNKSRIEAFKSVVNDFENSVKNDTQSFNDAIESLAEECKEYLKKSSGSGW</sequence>
<dbReference type="EMBL" id="AJWY01005405">
    <property type="protein sequence ID" value="EKC69707.1"/>
    <property type="molecule type" value="Genomic_DNA"/>
</dbReference>
<evidence type="ECO:0000313" key="1">
    <source>
        <dbReference type="EMBL" id="EKC69707.1"/>
    </source>
</evidence>